<evidence type="ECO:0000256" key="1">
    <source>
        <dbReference type="SAM" id="MobiDB-lite"/>
    </source>
</evidence>
<name>A0A0F8ZWF2_9ZZZZ</name>
<proteinExistence type="predicted"/>
<accession>A0A0F8ZWF2</accession>
<feature type="region of interest" description="Disordered" evidence="1">
    <location>
        <begin position="56"/>
        <end position="83"/>
    </location>
</feature>
<comment type="caution">
    <text evidence="2">The sequence shown here is derived from an EMBL/GenBank/DDBJ whole genome shotgun (WGS) entry which is preliminary data.</text>
</comment>
<gene>
    <name evidence="2" type="ORF">LCGC14_2645120</name>
</gene>
<protein>
    <submittedName>
        <fullName evidence="2">Uncharacterized protein</fullName>
    </submittedName>
</protein>
<organism evidence="2">
    <name type="scientific">marine sediment metagenome</name>
    <dbReference type="NCBI Taxonomy" id="412755"/>
    <lineage>
        <taxon>unclassified sequences</taxon>
        <taxon>metagenomes</taxon>
        <taxon>ecological metagenomes</taxon>
    </lineage>
</organism>
<dbReference type="AlphaFoldDB" id="A0A0F8ZWF2"/>
<sequence length="158" mass="16739">AQIQAGGVVAGRADNQRTALLQRALKILQQIQTLRTNQAKVNAQAGASIRNFNRASRISARSGPGSPGQVNQPDIGSTDPNFGVISPRFTDEQIIQQRRAKAASAFDNLRQFDTGGTTSIFGPQFGGGLPQGTVLGGPGAGGTIRVEEQPKFRNPIFR</sequence>
<feature type="non-terminal residue" evidence="2">
    <location>
        <position position="1"/>
    </location>
</feature>
<dbReference type="EMBL" id="LAZR01045720">
    <property type="protein sequence ID" value="KKK98198.1"/>
    <property type="molecule type" value="Genomic_DNA"/>
</dbReference>
<reference evidence="2" key="1">
    <citation type="journal article" date="2015" name="Nature">
        <title>Complex archaea that bridge the gap between prokaryotes and eukaryotes.</title>
        <authorList>
            <person name="Spang A."/>
            <person name="Saw J.H."/>
            <person name="Jorgensen S.L."/>
            <person name="Zaremba-Niedzwiedzka K."/>
            <person name="Martijn J."/>
            <person name="Lind A.E."/>
            <person name="van Eijk R."/>
            <person name="Schleper C."/>
            <person name="Guy L."/>
            <person name="Ettema T.J."/>
        </authorList>
    </citation>
    <scope>NUCLEOTIDE SEQUENCE</scope>
</reference>
<evidence type="ECO:0000313" key="2">
    <source>
        <dbReference type="EMBL" id="KKK98198.1"/>
    </source>
</evidence>
<feature type="compositionally biased region" description="Polar residues" evidence="1">
    <location>
        <begin position="68"/>
        <end position="80"/>
    </location>
</feature>